<organism evidence="9 10">
    <name type="scientific">Brenneria salicis ATCC 15712 = DSM 30166</name>
    <dbReference type="NCBI Taxonomy" id="714314"/>
    <lineage>
        <taxon>Bacteria</taxon>
        <taxon>Pseudomonadati</taxon>
        <taxon>Pseudomonadota</taxon>
        <taxon>Gammaproteobacteria</taxon>
        <taxon>Enterobacterales</taxon>
        <taxon>Pectobacteriaceae</taxon>
        <taxon>Brenneria</taxon>
    </lineage>
</organism>
<proteinExistence type="inferred from homology"/>
<reference evidence="9 10" key="1">
    <citation type="submission" date="2018-06" db="EMBL/GenBank/DDBJ databases">
        <title>Genomic Encyclopedia of Type Strains, Phase IV (KMG-IV): sequencing the most valuable type-strain genomes for metagenomic binning, comparative biology and taxonomic classification.</title>
        <authorList>
            <person name="Goeker M."/>
        </authorList>
    </citation>
    <scope>NUCLEOTIDE SEQUENCE [LARGE SCALE GENOMIC DNA]</scope>
    <source>
        <strain evidence="9 10">DSM 30166</strain>
    </source>
</reference>
<keyword evidence="5 8" id="KW-1133">Transmembrane helix</keyword>
<comment type="subcellular location">
    <subcellularLocation>
        <location evidence="1">Cell membrane</location>
        <topology evidence="1">Multi-pass membrane protein</topology>
    </subcellularLocation>
</comment>
<evidence type="ECO:0000256" key="6">
    <source>
        <dbReference type="ARBA" id="ARBA00023026"/>
    </source>
</evidence>
<dbReference type="PANTHER" id="PTHR34040">
    <property type="entry name" value="FLAGELLAR BIOSYNTHETIC PROTEIN FLIQ"/>
    <property type="match status" value="1"/>
</dbReference>
<keyword evidence="3" id="KW-1003">Cell membrane</keyword>
<evidence type="ECO:0000256" key="8">
    <source>
        <dbReference type="SAM" id="Phobius"/>
    </source>
</evidence>
<evidence type="ECO:0000256" key="7">
    <source>
        <dbReference type="ARBA" id="ARBA00023136"/>
    </source>
</evidence>
<evidence type="ECO:0000256" key="1">
    <source>
        <dbReference type="ARBA" id="ARBA00004651"/>
    </source>
</evidence>
<dbReference type="InterPro" id="IPR006306">
    <property type="entry name" value="T3SS_HrpO"/>
</dbReference>
<dbReference type="PRINTS" id="PR00952">
    <property type="entry name" value="TYPE3IMQPROT"/>
</dbReference>
<dbReference type="NCBIfam" id="TIGR01403">
    <property type="entry name" value="fliQ_rel_III"/>
    <property type="match status" value="1"/>
</dbReference>
<gene>
    <name evidence="9" type="ORF">DES54_104122</name>
</gene>
<sequence length="86" mass="9239">MEIITLFRQAMVLVVMLSAPPLLVAVIVGVLISLLQAVMQLQDQTLPFAIKLVSVGLALALSGRWIGVELMQLAIAAFNMIQHTGV</sequence>
<dbReference type="Proteomes" id="UP000253046">
    <property type="component" value="Unassembled WGS sequence"/>
</dbReference>
<keyword evidence="7 8" id="KW-0472">Membrane</keyword>
<accession>A0A366I8J9</accession>
<dbReference type="PANTHER" id="PTHR34040:SF7">
    <property type="entry name" value="SURFACE PRESENTATION OF ANTIGENS PROTEIN SPAQ"/>
    <property type="match status" value="1"/>
</dbReference>
<dbReference type="RefSeq" id="WP_113865254.1">
    <property type="nucleotide sequence ID" value="NZ_AGJP01000001.1"/>
</dbReference>
<dbReference type="GO" id="GO:0005886">
    <property type="term" value="C:plasma membrane"/>
    <property type="evidence" value="ECO:0007669"/>
    <property type="project" value="UniProtKB-SubCell"/>
</dbReference>
<evidence type="ECO:0000256" key="2">
    <source>
        <dbReference type="ARBA" id="ARBA00006156"/>
    </source>
</evidence>
<keyword evidence="4 8" id="KW-0812">Transmembrane</keyword>
<evidence type="ECO:0000313" key="10">
    <source>
        <dbReference type="Proteomes" id="UP000253046"/>
    </source>
</evidence>
<name>A0A366I8J9_9GAMM</name>
<dbReference type="GO" id="GO:0009306">
    <property type="term" value="P:protein secretion"/>
    <property type="evidence" value="ECO:0007669"/>
    <property type="project" value="InterPro"/>
</dbReference>
<dbReference type="OrthoDB" id="9806440at2"/>
<evidence type="ECO:0000256" key="3">
    <source>
        <dbReference type="ARBA" id="ARBA00022475"/>
    </source>
</evidence>
<dbReference type="InterPro" id="IPR002191">
    <property type="entry name" value="Bac_export_3"/>
</dbReference>
<keyword evidence="10" id="KW-1185">Reference proteome</keyword>
<feature type="transmembrane region" description="Helical" evidence="8">
    <location>
        <begin position="12"/>
        <end position="36"/>
    </location>
</feature>
<dbReference type="PIRSF" id="PIRSF004669">
    <property type="entry name" value="FliQ"/>
    <property type="match status" value="1"/>
</dbReference>
<comment type="similarity">
    <text evidence="2">Belongs to the FliQ/MopD/SpaQ family.</text>
</comment>
<dbReference type="AlphaFoldDB" id="A0A366I8J9"/>
<dbReference type="Pfam" id="PF01313">
    <property type="entry name" value="Bac_export_3"/>
    <property type="match status" value="1"/>
</dbReference>
<keyword evidence="6" id="KW-0843">Virulence</keyword>
<comment type="caution">
    <text evidence="9">The sequence shown here is derived from an EMBL/GenBank/DDBJ whole genome shotgun (WGS) entry which is preliminary data.</text>
</comment>
<protein>
    <submittedName>
        <fullName evidence="9">Type III secretion protein S</fullName>
    </submittedName>
</protein>
<feature type="transmembrane region" description="Helical" evidence="8">
    <location>
        <begin position="48"/>
        <end position="66"/>
    </location>
</feature>
<evidence type="ECO:0000313" key="9">
    <source>
        <dbReference type="EMBL" id="RBP65857.1"/>
    </source>
</evidence>
<evidence type="ECO:0000256" key="5">
    <source>
        <dbReference type="ARBA" id="ARBA00022989"/>
    </source>
</evidence>
<evidence type="ECO:0000256" key="4">
    <source>
        <dbReference type="ARBA" id="ARBA00022692"/>
    </source>
</evidence>
<dbReference type="EMBL" id="QNRY01000004">
    <property type="protein sequence ID" value="RBP65857.1"/>
    <property type="molecule type" value="Genomic_DNA"/>
</dbReference>